<evidence type="ECO:0000256" key="2">
    <source>
        <dbReference type="ARBA" id="ARBA00022803"/>
    </source>
</evidence>
<dbReference type="Gene3D" id="1.25.40.10">
    <property type="entry name" value="Tetratricopeptide repeat domain"/>
    <property type="match status" value="2"/>
</dbReference>
<keyword evidence="1" id="KW-0677">Repeat</keyword>
<evidence type="ECO:0000313" key="5">
    <source>
        <dbReference type="Proteomes" id="UP000322530"/>
    </source>
</evidence>
<dbReference type="AlphaFoldDB" id="A0A5A5T5Q2"/>
<dbReference type="Proteomes" id="UP000322530">
    <property type="component" value="Unassembled WGS sequence"/>
</dbReference>
<comment type="caution">
    <text evidence="4">The sequence shown here is derived from an EMBL/GenBank/DDBJ whole genome shotgun (WGS) entry which is preliminary data.</text>
</comment>
<keyword evidence="2 3" id="KW-0802">TPR repeat</keyword>
<name>A0A5A5T5Q2_9CHLR</name>
<dbReference type="PANTHER" id="PTHR44858">
    <property type="entry name" value="TETRATRICOPEPTIDE REPEAT PROTEIN 6"/>
    <property type="match status" value="1"/>
</dbReference>
<evidence type="ECO:0000256" key="1">
    <source>
        <dbReference type="ARBA" id="ARBA00022737"/>
    </source>
</evidence>
<accession>A0A5A5T5Q2</accession>
<dbReference type="Pfam" id="PF00515">
    <property type="entry name" value="TPR_1"/>
    <property type="match status" value="1"/>
</dbReference>
<dbReference type="SMART" id="SM00028">
    <property type="entry name" value="TPR"/>
    <property type="match status" value="3"/>
</dbReference>
<dbReference type="RefSeq" id="WP_149399545.1">
    <property type="nucleotide sequence ID" value="NZ_BIXY01000002.1"/>
</dbReference>
<evidence type="ECO:0000256" key="3">
    <source>
        <dbReference type="PROSITE-ProRule" id="PRU00339"/>
    </source>
</evidence>
<feature type="repeat" description="TPR" evidence="3">
    <location>
        <begin position="58"/>
        <end position="91"/>
    </location>
</feature>
<sequence length="270" mass="30608">MAKKSKPSKKKNLSVNTSQADRLLGFVSQQILQEDYAGAVTNCERLLNFLPLYSPLRADVLVQLGTAHSMLQNYPQSYAVFSEALKLEPNAADLWYNRGMSCRYTLRFGQSFKDFTRAVELNCRADLSKQFDEALKFSREMAEKSIKLRGPKFTLDQLIEQEHLFQRGLALMEERQWDVAGQAFQKSIAMGDCLPQPWGNLGICLLMQECYDEAEAALNRALVIDPQYTLAKNNLALLPESRRLGPPEMIGIQDPFKGSKVKQSITFIEQ</sequence>
<protein>
    <submittedName>
        <fullName evidence="4">Uncharacterized protein</fullName>
    </submittedName>
</protein>
<dbReference type="InterPro" id="IPR050498">
    <property type="entry name" value="Ycf3"/>
</dbReference>
<organism evidence="4 5">
    <name type="scientific">Dictyobacter arantiisoli</name>
    <dbReference type="NCBI Taxonomy" id="2014874"/>
    <lineage>
        <taxon>Bacteria</taxon>
        <taxon>Bacillati</taxon>
        <taxon>Chloroflexota</taxon>
        <taxon>Ktedonobacteria</taxon>
        <taxon>Ktedonobacterales</taxon>
        <taxon>Dictyobacteraceae</taxon>
        <taxon>Dictyobacter</taxon>
    </lineage>
</organism>
<dbReference type="InterPro" id="IPR019734">
    <property type="entry name" value="TPR_rpt"/>
</dbReference>
<reference evidence="4 5" key="1">
    <citation type="submission" date="2019-01" db="EMBL/GenBank/DDBJ databases">
        <title>Draft genome sequence of Dictyobacter sp. Uno17.</title>
        <authorList>
            <person name="Wang C.M."/>
            <person name="Zheng Y."/>
            <person name="Sakai Y."/>
            <person name="Abe K."/>
            <person name="Yokota A."/>
            <person name="Yabe S."/>
        </authorList>
    </citation>
    <scope>NUCLEOTIDE SEQUENCE [LARGE SCALE GENOMIC DNA]</scope>
    <source>
        <strain evidence="4 5">Uno17</strain>
    </source>
</reference>
<evidence type="ECO:0000313" key="4">
    <source>
        <dbReference type="EMBL" id="GCF06702.1"/>
    </source>
</evidence>
<dbReference type="PANTHER" id="PTHR44858:SF1">
    <property type="entry name" value="UDP-N-ACETYLGLUCOSAMINE--PEPTIDE N-ACETYLGLUCOSAMINYLTRANSFERASE SPINDLY-RELATED"/>
    <property type="match status" value="1"/>
</dbReference>
<dbReference type="EMBL" id="BIXY01000002">
    <property type="protein sequence ID" value="GCF06702.1"/>
    <property type="molecule type" value="Genomic_DNA"/>
</dbReference>
<dbReference type="OrthoDB" id="151448at2"/>
<proteinExistence type="predicted"/>
<dbReference type="InterPro" id="IPR011990">
    <property type="entry name" value="TPR-like_helical_dom_sf"/>
</dbReference>
<dbReference type="PROSITE" id="PS50005">
    <property type="entry name" value="TPR"/>
    <property type="match status" value="2"/>
</dbReference>
<gene>
    <name evidence="4" type="ORF">KDI_02660</name>
</gene>
<feature type="repeat" description="TPR" evidence="3">
    <location>
        <begin position="195"/>
        <end position="228"/>
    </location>
</feature>
<keyword evidence="5" id="KW-1185">Reference proteome</keyword>
<dbReference type="SUPFAM" id="SSF48452">
    <property type="entry name" value="TPR-like"/>
    <property type="match status" value="1"/>
</dbReference>